<evidence type="ECO:0000313" key="3">
    <source>
        <dbReference type="Proteomes" id="UP001221142"/>
    </source>
</evidence>
<evidence type="ECO:0000256" key="1">
    <source>
        <dbReference type="SAM" id="Phobius"/>
    </source>
</evidence>
<protein>
    <submittedName>
        <fullName evidence="2">Uncharacterized protein</fullName>
    </submittedName>
</protein>
<feature type="transmembrane region" description="Helical" evidence="1">
    <location>
        <begin position="152"/>
        <end position="174"/>
    </location>
</feature>
<dbReference type="EMBL" id="JARKIF010000004">
    <property type="protein sequence ID" value="KAJ7640953.1"/>
    <property type="molecule type" value="Genomic_DNA"/>
</dbReference>
<organism evidence="2 3">
    <name type="scientific">Roridomyces roridus</name>
    <dbReference type="NCBI Taxonomy" id="1738132"/>
    <lineage>
        <taxon>Eukaryota</taxon>
        <taxon>Fungi</taxon>
        <taxon>Dikarya</taxon>
        <taxon>Basidiomycota</taxon>
        <taxon>Agaricomycotina</taxon>
        <taxon>Agaricomycetes</taxon>
        <taxon>Agaricomycetidae</taxon>
        <taxon>Agaricales</taxon>
        <taxon>Marasmiineae</taxon>
        <taxon>Mycenaceae</taxon>
        <taxon>Roridomyces</taxon>
    </lineage>
</organism>
<dbReference type="AlphaFoldDB" id="A0AAD7FSM2"/>
<keyword evidence="1" id="KW-0472">Membrane</keyword>
<feature type="transmembrane region" description="Helical" evidence="1">
    <location>
        <begin position="129"/>
        <end position="146"/>
    </location>
</feature>
<evidence type="ECO:0000313" key="2">
    <source>
        <dbReference type="EMBL" id="KAJ7640953.1"/>
    </source>
</evidence>
<proteinExistence type="predicted"/>
<comment type="caution">
    <text evidence="2">The sequence shown here is derived from an EMBL/GenBank/DDBJ whole genome shotgun (WGS) entry which is preliminary data.</text>
</comment>
<reference evidence="2" key="1">
    <citation type="submission" date="2023-03" db="EMBL/GenBank/DDBJ databases">
        <title>Massive genome expansion in bonnet fungi (Mycena s.s.) driven by repeated elements and novel gene families across ecological guilds.</title>
        <authorList>
            <consortium name="Lawrence Berkeley National Laboratory"/>
            <person name="Harder C.B."/>
            <person name="Miyauchi S."/>
            <person name="Viragh M."/>
            <person name="Kuo A."/>
            <person name="Thoen E."/>
            <person name="Andreopoulos B."/>
            <person name="Lu D."/>
            <person name="Skrede I."/>
            <person name="Drula E."/>
            <person name="Henrissat B."/>
            <person name="Morin E."/>
            <person name="Kohler A."/>
            <person name="Barry K."/>
            <person name="LaButti K."/>
            <person name="Morin E."/>
            <person name="Salamov A."/>
            <person name="Lipzen A."/>
            <person name="Mereny Z."/>
            <person name="Hegedus B."/>
            <person name="Baldrian P."/>
            <person name="Stursova M."/>
            <person name="Weitz H."/>
            <person name="Taylor A."/>
            <person name="Grigoriev I.V."/>
            <person name="Nagy L.G."/>
            <person name="Martin F."/>
            <person name="Kauserud H."/>
        </authorList>
    </citation>
    <scope>NUCLEOTIDE SEQUENCE</scope>
    <source>
        <strain evidence="2">9284</strain>
    </source>
</reference>
<dbReference type="Proteomes" id="UP001221142">
    <property type="component" value="Unassembled WGS sequence"/>
</dbReference>
<accession>A0AAD7FSM2</accession>
<keyword evidence="1" id="KW-0812">Transmembrane</keyword>
<keyword evidence="1" id="KW-1133">Transmembrane helix</keyword>
<feature type="non-terminal residue" evidence="2">
    <location>
        <position position="239"/>
    </location>
</feature>
<keyword evidence="3" id="KW-1185">Reference proteome</keyword>
<sequence>VAKQRVFAKAKQTPFFLRSRCPSEAITYYSSEFDKAKWTVEQLEEVKNLKVQALEAHPFDIFQLKPMFELCQSFSTTTFRDWDNIETALRGGSDNELLGVMAATDAFSKELTRMYGIFSRRQILRHIQVYLFVFLFFAVPTCVACGWLPQGWTAFCCLLVIFFELFLLICAPGWKVIDTVDDKVKHLQGCLCRLKETHIKLKESVNEGDAHTIDTILEKEGHRKFSQLSVKFRPQVNGA</sequence>
<name>A0AAD7FSM2_9AGAR</name>
<gene>
    <name evidence="2" type="ORF">FB45DRAFT_899135</name>
</gene>